<dbReference type="GO" id="GO:0033617">
    <property type="term" value="P:mitochondrial respiratory chain complex IV assembly"/>
    <property type="evidence" value="ECO:0007669"/>
    <property type="project" value="TreeGrafter"/>
</dbReference>
<evidence type="ECO:0000256" key="8">
    <source>
        <dbReference type="ARBA" id="ARBA00023242"/>
    </source>
</evidence>
<evidence type="ECO:0000256" key="7">
    <source>
        <dbReference type="ARBA" id="ARBA00023157"/>
    </source>
</evidence>
<evidence type="ECO:0000256" key="1">
    <source>
        <dbReference type="ARBA" id="ARBA00004123"/>
    </source>
</evidence>
<evidence type="ECO:0000256" key="3">
    <source>
        <dbReference type="ARBA" id="ARBA00004569"/>
    </source>
</evidence>
<evidence type="ECO:0000313" key="10">
    <source>
        <dbReference type="Proteomes" id="UP000095605"/>
    </source>
</evidence>
<dbReference type="FunFam" id="1.10.10.140:FF:000003">
    <property type="entry name" value="Cytochrome c oxidase assembly factor 6"/>
    <property type="match status" value="1"/>
</dbReference>
<dbReference type="InterPro" id="IPR048280">
    <property type="entry name" value="COX6B-like"/>
</dbReference>
<dbReference type="Pfam" id="PF02297">
    <property type="entry name" value="COX6B"/>
    <property type="match status" value="1"/>
</dbReference>
<dbReference type="InterPro" id="IPR036549">
    <property type="entry name" value="CX6/COA6-like_sf"/>
</dbReference>
<dbReference type="GO" id="GO:0005758">
    <property type="term" value="C:mitochondrial intermembrane space"/>
    <property type="evidence" value="ECO:0007669"/>
    <property type="project" value="UniProtKB-SubCell"/>
</dbReference>
<dbReference type="AlphaFoldDB" id="A0A1E5R5P4"/>
<comment type="subcellular location">
    <subcellularLocation>
        <location evidence="2">Cytoplasm</location>
    </subcellularLocation>
    <subcellularLocation>
        <location evidence="3">Mitochondrion intermembrane space</location>
    </subcellularLocation>
    <subcellularLocation>
        <location evidence="1">Nucleus</location>
    </subcellularLocation>
</comment>
<comment type="similarity">
    <text evidence="4">Belongs to the cytochrome c oxidase subunit 6B family.</text>
</comment>
<sequence>MVWIPFFSSSKPIDNQQHAPDRKSRKLCWEKRDEFFNCLDKINILNSLDPKNAKAVKDNCSSEKAEFEFNCATSWIEYFQEKRVAEYKRQMVIKESNESLK</sequence>
<dbReference type="GO" id="GO:0005634">
    <property type="term" value="C:nucleus"/>
    <property type="evidence" value="ECO:0007669"/>
    <property type="project" value="UniProtKB-SubCell"/>
</dbReference>
<keyword evidence="6" id="KW-0496">Mitochondrion</keyword>
<dbReference type="PANTHER" id="PTHR47677:SF1">
    <property type="entry name" value="CYTOCHROME C OXIDASE ASSEMBLY FACTOR 6"/>
    <property type="match status" value="1"/>
</dbReference>
<gene>
    <name evidence="9" type="ORF">AWRI3578_g3573</name>
</gene>
<keyword evidence="10" id="KW-1185">Reference proteome</keyword>
<organism evidence="9 10">
    <name type="scientific">Hanseniaspora opuntiae</name>
    <dbReference type="NCBI Taxonomy" id="211096"/>
    <lineage>
        <taxon>Eukaryota</taxon>
        <taxon>Fungi</taxon>
        <taxon>Dikarya</taxon>
        <taxon>Ascomycota</taxon>
        <taxon>Saccharomycotina</taxon>
        <taxon>Saccharomycetes</taxon>
        <taxon>Saccharomycodales</taxon>
        <taxon>Saccharomycodaceae</taxon>
        <taxon>Hanseniaspora</taxon>
    </lineage>
</organism>
<keyword evidence="7" id="KW-1015">Disulfide bond</keyword>
<dbReference type="PANTHER" id="PTHR47677">
    <property type="entry name" value="CYTOCHROME C OXIDASE ASSEMBLY FACTOR 6"/>
    <property type="match status" value="1"/>
</dbReference>
<keyword evidence="8" id="KW-0539">Nucleus</keyword>
<evidence type="ECO:0000313" key="9">
    <source>
        <dbReference type="EMBL" id="OEJ82226.1"/>
    </source>
</evidence>
<dbReference type="EMBL" id="LPNL01000008">
    <property type="protein sequence ID" value="OEJ82226.1"/>
    <property type="molecule type" value="Genomic_DNA"/>
</dbReference>
<dbReference type="InterPro" id="IPR048281">
    <property type="entry name" value="COA6_fun"/>
</dbReference>
<name>A0A1E5R5P4_9ASCO</name>
<keyword evidence="5" id="KW-0963">Cytoplasm</keyword>
<evidence type="ECO:0000256" key="4">
    <source>
        <dbReference type="ARBA" id="ARBA00006425"/>
    </source>
</evidence>
<dbReference type="OrthoDB" id="5545577at2759"/>
<proteinExistence type="inferred from homology"/>
<dbReference type="Gene3D" id="1.10.10.140">
    <property type="entry name" value="Cytochrome c oxidase, subunit VIb"/>
    <property type="match status" value="1"/>
</dbReference>
<comment type="caution">
    <text evidence="9">The sequence shown here is derived from an EMBL/GenBank/DDBJ whole genome shotgun (WGS) entry which is preliminary data.</text>
</comment>
<dbReference type="Proteomes" id="UP000095605">
    <property type="component" value="Unassembled WGS sequence"/>
</dbReference>
<reference evidence="10" key="1">
    <citation type="journal article" date="2016" name="Genome Announc.">
        <title>Genome sequences of three species of Hanseniaspora isolated from spontaneous wine fermentations.</title>
        <authorList>
            <person name="Sternes P.R."/>
            <person name="Lee D."/>
            <person name="Kutyna D.R."/>
            <person name="Borneman A.R."/>
        </authorList>
    </citation>
    <scope>NUCLEOTIDE SEQUENCE [LARGE SCALE GENOMIC DNA]</scope>
    <source>
        <strain evidence="10">AWRI3578</strain>
    </source>
</reference>
<evidence type="ECO:0000256" key="2">
    <source>
        <dbReference type="ARBA" id="ARBA00004496"/>
    </source>
</evidence>
<evidence type="ECO:0000256" key="5">
    <source>
        <dbReference type="ARBA" id="ARBA00022490"/>
    </source>
</evidence>
<accession>A0A1E5R5P4</accession>
<protein>
    <submittedName>
        <fullName evidence="9">Cytochrome c oxidase assembly factor 6</fullName>
    </submittedName>
</protein>
<dbReference type="SUPFAM" id="SSF47694">
    <property type="entry name" value="Cytochrome c oxidase subunit h"/>
    <property type="match status" value="1"/>
</dbReference>
<evidence type="ECO:0000256" key="6">
    <source>
        <dbReference type="ARBA" id="ARBA00023128"/>
    </source>
</evidence>